<name>A0A0P9TPZ2_PSEYM</name>
<dbReference type="AlphaFoldDB" id="A0A0P9TPZ2"/>
<gene>
    <name evidence="1" type="ORF">ALP13_103962</name>
</gene>
<sequence>MDMPHLAVQHIREKHFWMIRYFWSLANRLCCLKLLRVHEKLGMNLRRKASKLYLAPISMGF</sequence>
<reference evidence="1 2" key="1">
    <citation type="submission" date="2018-08" db="EMBL/GenBank/DDBJ databases">
        <title>Recombination of ecologically and evolutionarily significant loci maintains genetic cohesion in the Pseudomonas syringae species complex.</title>
        <authorList>
            <person name="Dillon M."/>
            <person name="Thakur S."/>
            <person name="Almeida R.N.D."/>
            <person name="Weir B.S."/>
            <person name="Guttman D.S."/>
        </authorList>
    </citation>
    <scope>NUCLEOTIDE SEQUENCE [LARGE SCALE GENOMIC DNA]</scope>
    <source>
        <strain evidence="1 2">ICMP 11281</strain>
    </source>
</reference>
<protein>
    <submittedName>
        <fullName evidence="1">Uncharacterized protein</fullName>
    </submittedName>
</protein>
<organism evidence="1 2">
    <name type="scientific">Pseudomonas syringae pv. maculicola</name>
    <dbReference type="NCBI Taxonomy" id="59511"/>
    <lineage>
        <taxon>Bacteria</taxon>
        <taxon>Pseudomonadati</taxon>
        <taxon>Pseudomonadota</taxon>
        <taxon>Gammaproteobacteria</taxon>
        <taxon>Pseudomonadales</taxon>
        <taxon>Pseudomonadaceae</taxon>
        <taxon>Pseudomonas</taxon>
    </lineage>
</organism>
<evidence type="ECO:0000313" key="2">
    <source>
        <dbReference type="Proteomes" id="UP000271631"/>
    </source>
</evidence>
<dbReference type="Proteomes" id="UP000271631">
    <property type="component" value="Unassembled WGS sequence"/>
</dbReference>
<comment type="caution">
    <text evidence="1">The sequence shown here is derived from an EMBL/GenBank/DDBJ whole genome shotgun (WGS) entry which is preliminary data.</text>
</comment>
<proteinExistence type="predicted"/>
<dbReference type="EMBL" id="RBUQ01000039">
    <property type="protein sequence ID" value="RMV42733.1"/>
    <property type="molecule type" value="Genomic_DNA"/>
</dbReference>
<accession>A0A0P9TPZ2</accession>
<evidence type="ECO:0000313" key="1">
    <source>
        <dbReference type="EMBL" id="RMV42733.1"/>
    </source>
</evidence>